<dbReference type="InterPro" id="IPR002816">
    <property type="entry name" value="TraB/PrgY/GumN_fam"/>
</dbReference>
<reference evidence="2 3" key="1">
    <citation type="submission" date="2020-03" db="EMBL/GenBank/DDBJ databases">
        <title>Genomic Encyclopedia of Type Strains, Phase IV (KMG-IV): sequencing the most valuable type-strain genomes for metagenomic binning, comparative biology and taxonomic classification.</title>
        <authorList>
            <person name="Goeker M."/>
        </authorList>
    </citation>
    <scope>NUCLEOTIDE SEQUENCE [LARGE SCALE GENOMIC DNA]</scope>
    <source>
        <strain evidence="2 3">DSM 19867</strain>
    </source>
</reference>
<evidence type="ECO:0000313" key="2">
    <source>
        <dbReference type="EMBL" id="NIK87911.1"/>
    </source>
</evidence>
<dbReference type="Pfam" id="PF01963">
    <property type="entry name" value="TraB_PrgY_gumN"/>
    <property type="match status" value="1"/>
</dbReference>
<gene>
    <name evidence="2" type="ORF">FHS83_001229</name>
</gene>
<evidence type="ECO:0000256" key="1">
    <source>
        <dbReference type="SAM" id="SignalP"/>
    </source>
</evidence>
<comment type="caution">
    <text evidence="2">The sequence shown here is derived from an EMBL/GenBank/DDBJ whole genome shotgun (WGS) entry which is preliminary data.</text>
</comment>
<feature type="chain" id="PRO_5032585264" evidence="1">
    <location>
        <begin position="21"/>
        <end position="323"/>
    </location>
</feature>
<proteinExistence type="predicted"/>
<dbReference type="EMBL" id="JAASRM010000001">
    <property type="protein sequence ID" value="NIK87911.1"/>
    <property type="molecule type" value="Genomic_DNA"/>
</dbReference>
<accession>A0A846MXP8</accession>
<dbReference type="Proteomes" id="UP000570514">
    <property type="component" value="Unassembled WGS sequence"/>
</dbReference>
<protein>
    <submittedName>
        <fullName evidence="2">Uncharacterized protein YbaP (TraB family)</fullName>
    </submittedName>
</protein>
<organism evidence="2 3">
    <name type="scientific">Rhizomicrobium palustre</name>
    <dbReference type="NCBI Taxonomy" id="189966"/>
    <lineage>
        <taxon>Bacteria</taxon>
        <taxon>Pseudomonadati</taxon>
        <taxon>Pseudomonadota</taxon>
        <taxon>Alphaproteobacteria</taxon>
        <taxon>Micropepsales</taxon>
        <taxon>Micropepsaceae</taxon>
        <taxon>Rhizomicrobium</taxon>
    </lineage>
</organism>
<dbReference type="AlphaFoldDB" id="A0A846MXP8"/>
<keyword evidence="3" id="KW-1185">Reference proteome</keyword>
<name>A0A846MXP8_9PROT</name>
<keyword evidence="1" id="KW-0732">Signal</keyword>
<dbReference type="RefSeq" id="WP_167081906.1">
    <property type="nucleotide sequence ID" value="NZ_BAAADC010000001.1"/>
</dbReference>
<evidence type="ECO:0000313" key="3">
    <source>
        <dbReference type="Proteomes" id="UP000570514"/>
    </source>
</evidence>
<sequence length="323" mass="34522">MKSALAALGAFLLITTAVSADSPPPVAPAASTTEWAPNEVIEVVAQKPGPAFWHVKKGEAEIFILGTVAPMVKGTTINLDHMSDTIKGARAVYLPPTASAGLLSAGWFLLTHRGLLSMPDGKKLEDTLPPDLKARFVAARTALKFGPEKFDDDPPVLVAAKLPGEFNKVHELVVDGAISNVKDLAKTHRVPVKMIGDYDALDMLKEMLRLPQPAQQKCLADSIAYTEVATPNAKPLSEAWAVGNVKEIKAHFVPHPFEICIQQATSFGKIKDRAVADYLKVIHEALSTPGKVVMVADIGAILRQTGVAEVLHKEGVTIEGPAE</sequence>
<feature type="signal peptide" evidence="1">
    <location>
        <begin position="1"/>
        <end position="20"/>
    </location>
</feature>